<protein>
    <recommendedName>
        <fullName evidence="9">Ubiquitin carboxyl-terminal hydrolase 24</fullName>
        <ecNumber evidence="3">3.4.19.12</ecNumber>
    </recommendedName>
    <alternativeName>
        <fullName evidence="12">Deubiquitinating enzyme 24</fullName>
    </alternativeName>
    <alternativeName>
        <fullName evidence="10">Ubiquitin thioesterase 24</fullName>
    </alternativeName>
    <alternativeName>
        <fullName evidence="11">Ubiquitin-specific-processing protease 24</fullName>
    </alternativeName>
</protein>
<dbReference type="InterPro" id="IPR050164">
    <property type="entry name" value="Peptidase_C19"/>
</dbReference>
<dbReference type="EC" id="3.4.19.12" evidence="3"/>
<feature type="domain" description="Ubiquitin-like" evidence="15">
    <location>
        <begin position="1045"/>
        <end position="1122"/>
    </location>
</feature>
<dbReference type="InterPro" id="IPR047061">
    <property type="entry name" value="UBP24_Ubl"/>
</dbReference>
<dbReference type="SUPFAM" id="SSF54236">
    <property type="entry name" value="Ubiquitin-like"/>
    <property type="match status" value="1"/>
</dbReference>
<keyword evidence="5" id="KW-0645">Protease</keyword>
<dbReference type="Pfam" id="PF22900">
    <property type="entry name" value="UCH_UBL1"/>
    <property type="match status" value="1"/>
</dbReference>
<dbReference type="InterPro" id="IPR015940">
    <property type="entry name" value="UBA"/>
</dbReference>
<dbReference type="InterPro" id="IPR009060">
    <property type="entry name" value="UBA-like_sf"/>
</dbReference>
<evidence type="ECO:0000256" key="4">
    <source>
        <dbReference type="ARBA" id="ARBA00022553"/>
    </source>
</evidence>
<evidence type="ECO:0000259" key="15">
    <source>
        <dbReference type="PROSITE" id="PS50053"/>
    </source>
</evidence>
<dbReference type="GO" id="GO:0004843">
    <property type="term" value="F:cysteine-type deubiquitinase activity"/>
    <property type="evidence" value="ECO:0007669"/>
    <property type="project" value="UniProtKB-EC"/>
</dbReference>
<dbReference type="PROSITE" id="PS50235">
    <property type="entry name" value="USP_3"/>
    <property type="match status" value="1"/>
</dbReference>
<dbReference type="InterPro" id="IPR033382">
    <property type="entry name" value="USP24_UBA"/>
</dbReference>
<dbReference type="SUPFAM" id="SSF48371">
    <property type="entry name" value="ARM repeat"/>
    <property type="match status" value="1"/>
</dbReference>
<dbReference type="CDD" id="cd17065">
    <property type="entry name" value="Ubl_UBP24"/>
    <property type="match status" value="1"/>
</dbReference>
<accession>A0A8S4A8I0</accession>
<feature type="region of interest" description="Disordered" evidence="13">
    <location>
        <begin position="2580"/>
        <end position="2599"/>
    </location>
</feature>
<evidence type="ECO:0000256" key="6">
    <source>
        <dbReference type="ARBA" id="ARBA00022786"/>
    </source>
</evidence>
<keyword evidence="8" id="KW-0788">Thiol protease</keyword>
<feature type="domain" description="UBA" evidence="14">
    <location>
        <begin position="2"/>
        <end position="44"/>
    </location>
</feature>
<dbReference type="InterPro" id="IPR029071">
    <property type="entry name" value="Ubiquitin-like_domsf"/>
</dbReference>
<keyword evidence="4" id="KW-0597">Phosphoprotein</keyword>
<evidence type="ECO:0000256" key="8">
    <source>
        <dbReference type="ARBA" id="ARBA00022807"/>
    </source>
</evidence>
<dbReference type="FunFam" id="3.90.70.10:FF:000022">
    <property type="entry name" value="Ubiquitin carboxyl-terminal hydrolase 24"/>
    <property type="match status" value="1"/>
</dbReference>
<evidence type="ECO:0000256" key="10">
    <source>
        <dbReference type="ARBA" id="ARBA00075166"/>
    </source>
</evidence>
<dbReference type="InterPro" id="IPR016024">
    <property type="entry name" value="ARM-type_fold"/>
</dbReference>
<evidence type="ECO:0000259" key="14">
    <source>
        <dbReference type="PROSITE" id="PS50030"/>
    </source>
</evidence>
<dbReference type="PANTHER" id="PTHR24006">
    <property type="entry name" value="UBIQUITIN CARBOXYL-TERMINAL HYDROLASE"/>
    <property type="match status" value="1"/>
</dbReference>
<dbReference type="FunFam" id="3.10.20.90:FF:000258">
    <property type="entry name" value="Ubiquitin carboxyl-terminal hydrolase 24"/>
    <property type="match status" value="1"/>
</dbReference>
<evidence type="ECO:0000259" key="16">
    <source>
        <dbReference type="PROSITE" id="PS50235"/>
    </source>
</evidence>
<dbReference type="InterPro" id="IPR056850">
    <property type="entry name" value="ARM_UBP34_24_USP9X_Y"/>
</dbReference>
<dbReference type="InterPro" id="IPR018200">
    <property type="entry name" value="USP_CS"/>
</dbReference>
<feature type="domain" description="USP" evidence="16">
    <location>
        <begin position="1807"/>
        <end position="2158"/>
    </location>
</feature>
<keyword evidence="7" id="KW-0378">Hydrolase</keyword>
<dbReference type="Gene3D" id="3.10.20.90">
    <property type="entry name" value="Phosphatidylinositol 3-kinase Catalytic Subunit, Chain A, domain 1"/>
    <property type="match status" value="1"/>
</dbReference>
<dbReference type="SUPFAM" id="SSF54001">
    <property type="entry name" value="Cysteine proteinases"/>
    <property type="match status" value="1"/>
</dbReference>
<dbReference type="Gene3D" id="3.90.70.10">
    <property type="entry name" value="Cysteine proteinases"/>
    <property type="match status" value="1"/>
</dbReference>
<dbReference type="PROSITE" id="PS50030">
    <property type="entry name" value="UBA"/>
    <property type="match status" value="1"/>
</dbReference>
<evidence type="ECO:0000256" key="3">
    <source>
        <dbReference type="ARBA" id="ARBA00012759"/>
    </source>
</evidence>
<dbReference type="SMART" id="SM00165">
    <property type="entry name" value="UBA"/>
    <property type="match status" value="1"/>
</dbReference>
<dbReference type="PROSITE" id="PS00972">
    <property type="entry name" value="USP_1"/>
    <property type="match status" value="1"/>
</dbReference>
<organism evidence="17 18">
    <name type="scientific">Menidia menidia</name>
    <name type="common">Atlantic silverside</name>
    <dbReference type="NCBI Taxonomy" id="238744"/>
    <lineage>
        <taxon>Eukaryota</taxon>
        <taxon>Metazoa</taxon>
        <taxon>Chordata</taxon>
        <taxon>Craniata</taxon>
        <taxon>Vertebrata</taxon>
        <taxon>Euteleostomi</taxon>
        <taxon>Actinopterygii</taxon>
        <taxon>Neopterygii</taxon>
        <taxon>Teleostei</taxon>
        <taxon>Neoteleostei</taxon>
        <taxon>Acanthomorphata</taxon>
        <taxon>Ovalentaria</taxon>
        <taxon>Atherinomorphae</taxon>
        <taxon>Atheriniformes</taxon>
        <taxon>Atherinopsidae</taxon>
        <taxon>Menidiinae</taxon>
        <taxon>Menidia</taxon>
    </lineage>
</organism>
<keyword evidence="18" id="KW-1185">Reference proteome</keyword>
<evidence type="ECO:0000256" key="7">
    <source>
        <dbReference type="ARBA" id="ARBA00022801"/>
    </source>
</evidence>
<evidence type="ECO:0000256" key="13">
    <source>
        <dbReference type="SAM" id="MobiDB-lite"/>
    </source>
</evidence>
<feature type="region of interest" description="Disordered" evidence="13">
    <location>
        <begin position="56"/>
        <end position="85"/>
    </location>
</feature>
<dbReference type="Pfam" id="PF25010">
    <property type="entry name" value="ARM_UBP24_USP9X-Y"/>
    <property type="match status" value="2"/>
</dbReference>
<comment type="similarity">
    <text evidence="2">Belongs to the peptidase C19 family.</text>
</comment>
<dbReference type="Pfam" id="PF00443">
    <property type="entry name" value="UCH"/>
    <property type="match status" value="1"/>
</dbReference>
<dbReference type="EMBL" id="CAJRST010000002">
    <property type="protein sequence ID" value="CAG5862506.1"/>
    <property type="molecule type" value="Genomic_DNA"/>
</dbReference>
<dbReference type="InterPro" id="IPR001394">
    <property type="entry name" value="Peptidase_C19_UCH"/>
</dbReference>
<dbReference type="GO" id="GO:0016579">
    <property type="term" value="P:protein deubiquitination"/>
    <property type="evidence" value="ECO:0007669"/>
    <property type="project" value="InterPro"/>
</dbReference>
<evidence type="ECO:0000313" key="17">
    <source>
        <dbReference type="EMBL" id="CAG5862506.1"/>
    </source>
</evidence>
<feature type="region of interest" description="Disordered" evidence="13">
    <location>
        <begin position="2181"/>
        <end position="2206"/>
    </location>
</feature>
<evidence type="ECO:0000256" key="11">
    <source>
        <dbReference type="ARBA" id="ARBA00078770"/>
    </source>
</evidence>
<dbReference type="InterPro" id="IPR028889">
    <property type="entry name" value="USP"/>
</dbReference>
<evidence type="ECO:0000313" key="18">
    <source>
        <dbReference type="Proteomes" id="UP000677803"/>
    </source>
</evidence>
<dbReference type="SUPFAM" id="SSF46934">
    <property type="entry name" value="UBA-like"/>
    <property type="match status" value="1"/>
</dbReference>
<evidence type="ECO:0000256" key="5">
    <source>
        <dbReference type="ARBA" id="ARBA00022670"/>
    </source>
</evidence>
<dbReference type="GO" id="GO:0005829">
    <property type="term" value="C:cytosol"/>
    <property type="evidence" value="ECO:0007669"/>
    <property type="project" value="TreeGrafter"/>
</dbReference>
<sequence length="2599" mass="291651">METEEEQHITTLLCMGFPDPDVIRKALRLAKNDINEAVALLTNESPGLGYGYEPMESVPSPGLGTSGDGENSGRTGTGGFDPPPAYHDVVDSERRKCEAEVKGKAAEQSGFPMTAVAVLPEGRQESNSPLCQKPFRSNDENGNCSGGSMEFPTTNLYELESRVFTDHWSIPYKREESLGKCLIASTCLARHGLADADENCKRFMERCMPEAFKKLLTSSAVHKWGTEIHEGIYNMLMLLVELVAERVKQDPVPVNLMGVLTMALNPDNEYHFKNRMKACQRNWAEVFGDEANMFAVSPNTYQKEPHGWLVDLINRFGELGGLTAIQTKLHTEEIEIALQGHECPPTPLHLCVSALVQPLGVCAEYLNSSLVQPMLDPVIHKMITYVQNLEEKDLKDKRLVSIPDLLSAIKLLCMRFQRELVAVVDDLRLDTLLRMLKTPHFSTKMNSLKEVSRQRGAWGRPGHLFPTLPHAHLSLQVTKLIEESTVSKTVKNAIDTDKLLDWLVENSVLSIALEGNIDQAQYCERIKGIIELLGSKLSLDELSKIWRIQAGQSSTVIENIHTIIAAAAVKFSFDQLTHLFVLIQKSWEVESDRVRQKLLSLIGRIGREARSETTTGKVLEVLWELAHLPTLPTSLVQQALEEHLGILSDAYAVKETVKRSYIIKCIEDIKKTDSQEDSKGSVTLSSFHIGTWGKKKSNSVAKASQQSSPQAVWVVPALRQLHEITRSFIKQTYQKQDKSIIQDLKKNFEIVKLITGSLVCCHRLAVTASGNIGLSSSTLVDGRYTYQEYLDGHLRFLAFFLQEASVYLAWNRAKELWECLVSGPDVCELDREMCFEWFTKGQHDLESDVQQQLFKEKILKLEPYEITMNGFNLFKTFFENVNLCDHRLKRQGTQLCVERLDLAGMDFIWRIAMETPDEEIANEAIQLIITYSYTNLNPKMKKDSVSLHKKFIADCYKRLEAASSALGGPTLTHAVTKATKMLTATAMPTVATSVQSPSRYRGGFGSTKLVIIERLLLLAERYDMYSVPRTILPHGASFNGHPITLHITYESTKDTFTLETHSNETIGSIRWKISEHLSCPVDNVQIFANDSVLTMNRDQKLLSQLGFSDEQSLTVKSSGTGTPSGSSESSASASSSSSSAVFNSAYALEQEKSLPGVVMALVCNVFEMLYQLANLDESRITLRVRKLLLLIPTDPEVQDALDNFVPKESSVWSHQKTLFTLGQGAGSRSPSMTSKQQHQPSAASILESLFRSSAPGMSTFRVLYNLEVLSSKLMPTSDDEMAKTSSKSFCENFLKAGGLSLVVNVMQRDSIPSEVDYETRQGVYSICLQLARFLLVGQSMPAALDDDVIRDGDALSSRPFRNAGRAGRQLSLCGTPEKSSYRQMSLSERSSIRVEEIIPAARVAIQTMEVGDFTSTVACFMRLTWAAAAGRLDLVGSPQPIRETHSSLLPQGVRTRVSSTGKKDSFLFLYPPLKEKRQEQKGEQTSFVFAGSNCSSSSEGETTPTALHAGICVRQQSVSIKDAIIAREALSLLVTCLQLRCQQLCSFYNLPAVSDFIIDILLGSPSGEIRRVACDQMYTLSQSDTSAFPEVQKPNLFLLSVILTAQLPLWSPTSVMRGINQRLLSQCTEYFDLRCQLLDDLTTSEMEVLKVSAATMLEDEISWLDNFEPSWSSEMETSEADNILLAGHLRLIKTLLSLCGNEKEHLGPSLIQQLLDDFLFRASRIIINSSNPTPSPAPSHDFHPKCSTASSRLAAYEVLVMLADSSLSNLRLITKELLSMHHQSDPSLGKEFDYLPPVESRSVSGFVGLKNGGATCYMNAVFQQLYMQPGLPEAFLSIEDDTEQPEESVFYQVQSLFGHLMESKLQYYVPENFWKIFKMWNKELYVREQQDAYEFFTSLVDQLDEHLKKMGREQIFKNTFQGIFSDQKICKDCPHRYEREETFMALNLGVTSCQSLEISLDQFVRGEVLEGSNAYYCEKCKEKRTTVKRTCIKSLPSVLCIHLMRFGFDWESGRSIKYDEQIRFPWVLNMEPYTVSGMARQDCSGEGSEGRGDGTSGGSPRKKVTISENYELVGVVVHSGQAHAGHYYSFIKDRRGNARGRWYKFNDNVVEEFDMNDETLEYECFGGEYRPKVYDQSNPYPDVRRRYWNAYMLFYQKISDQNSPVLPKKSRVSIMRQEAEDLTLSAPSSPDVSPQSSPRPPRANNDRLTLLTRLVRKGEKKGLFVEKMPASIYQIVRDENLKFMRNRDVYNSDYFNFILSLASVNATKLKHPDYQPMAKESLQLAVHFLFHTYLHTKKKLRVDTEEWMAAVEVLLSKSSKACQWMVQYLVGSEGREIIRVCLLECSVREVRIVVASILEKTLESALLFGDPGLDNLTDALLSLLDKDVAENVKNCAQYFNLFSNFAQRGCGPCQLLLKHSAYRRMLIFLLGPNRQNNQNRRWSPAQAREFLHLHSTLALITLHSDLGAQRTHAPGGFKLHVNTVPSSTSLLPLHADILASLFTPEGQPYLLEVMFAMRELSGPLSLMIEMVTYSSYCNEPFSLGVLQLLKAQLETAPPHELKNIFQMLQELLVSNGASDDRTPASSWTHASWSKAPSVG</sequence>
<comment type="catalytic activity">
    <reaction evidence="1">
        <text>Thiol-dependent hydrolysis of ester, thioester, amide, peptide and isopeptide bonds formed by the C-terminal Gly of ubiquitin (a 76-residue protein attached to proteins as an intracellular targeting signal).</text>
        <dbReference type="EC" id="3.4.19.12"/>
    </reaction>
</comment>
<feature type="compositionally biased region" description="Low complexity" evidence="13">
    <location>
        <begin position="2185"/>
        <end position="2196"/>
    </location>
</feature>
<dbReference type="Proteomes" id="UP000677803">
    <property type="component" value="Unassembled WGS sequence"/>
</dbReference>
<dbReference type="FunFam" id="1.10.8.10:FF:000075">
    <property type="entry name" value="Ubiquitin carboxyl-terminal hydrolase 24"/>
    <property type="match status" value="1"/>
</dbReference>
<dbReference type="CDD" id="cd14286">
    <property type="entry name" value="UBA_UBP24"/>
    <property type="match status" value="1"/>
</dbReference>
<dbReference type="InterPro" id="IPR000626">
    <property type="entry name" value="Ubiquitin-like_dom"/>
</dbReference>
<keyword evidence="6" id="KW-0833">Ubl conjugation pathway</keyword>
<evidence type="ECO:0000256" key="2">
    <source>
        <dbReference type="ARBA" id="ARBA00009085"/>
    </source>
</evidence>
<dbReference type="InterPro" id="IPR055176">
    <property type="entry name" value="UBP24/USP9X/USP9Y_UBL"/>
</dbReference>
<dbReference type="PROSITE" id="PS00973">
    <property type="entry name" value="USP_2"/>
    <property type="match status" value="1"/>
</dbReference>
<dbReference type="CDD" id="cd02659">
    <property type="entry name" value="peptidase_C19C"/>
    <property type="match status" value="1"/>
</dbReference>
<evidence type="ECO:0000256" key="12">
    <source>
        <dbReference type="ARBA" id="ARBA00082184"/>
    </source>
</evidence>
<dbReference type="InterPro" id="IPR038765">
    <property type="entry name" value="Papain-like_cys_pep_sf"/>
</dbReference>
<feature type="compositionally biased region" description="Low complexity" evidence="13">
    <location>
        <begin position="1117"/>
        <end position="1136"/>
    </location>
</feature>
<dbReference type="GO" id="GO:0006508">
    <property type="term" value="P:proteolysis"/>
    <property type="evidence" value="ECO:0007669"/>
    <property type="project" value="UniProtKB-KW"/>
</dbReference>
<proteinExistence type="inferred from homology"/>
<evidence type="ECO:0000256" key="9">
    <source>
        <dbReference type="ARBA" id="ARBA00071639"/>
    </source>
</evidence>
<feature type="region of interest" description="Disordered" evidence="13">
    <location>
        <begin position="2039"/>
        <end position="2062"/>
    </location>
</feature>
<reference evidence="17" key="1">
    <citation type="submission" date="2021-05" db="EMBL/GenBank/DDBJ databases">
        <authorList>
            <person name="Tigano A."/>
        </authorList>
    </citation>
    <scope>NUCLEOTIDE SEQUENCE</scope>
</reference>
<feature type="region of interest" description="Disordered" evidence="13">
    <location>
        <begin position="1113"/>
        <end position="1136"/>
    </location>
</feature>
<comment type="caution">
    <text evidence="17">The sequence shown here is derived from an EMBL/GenBank/DDBJ whole genome shotgun (WGS) entry which is preliminary data.</text>
</comment>
<dbReference type="PROSITE" id="PS50053">
    <property type="entry name" value="UBIQUITIN_2"/>
    <property type="match status" value="1"/>
</dbReference>
<dbReference type="PANTHER" id="PTHR24006:SF729">
    <property type="entry name" value="UBIQUITIN CARBOXYL-TERMINAL HYDROLASE 24"/>
    <property type="match status" value="1"/>
</dbReference>
<evidence type="ECO:0000256" key="1">
    <source>
        <dbReference type="ARBA" id="ARBA00000707"/>
    </source>
</evidence>
<dbReference type="GO" id="GO:0005634">
    <property type="term" value="C:nucleus"/>
    <property type="evidence" value="ECO:0007669"/>
    <property type="project" value="TreeGrafter"/>
</dbReference>
<gene>
    <name evidence="17" type="ORF">MMEN_LOCUS1194</name>
</gene>
<dbReference type="Gene3D" id="1.10.8.10">
    <property type="entry name" value="DNA helicase RuvA subunit, C-terminal domain"/>
    <property type="match status" value="1"/>
</dbReference>
<dbReference type="OrthoDB" id="289038at2759"/>
<name>A0A8S4A8I0_9TELE</name>